<reference evidence="3 4" key="1">
    <citation type="submission" date="2017-01" db="EMBL/GenBank/DDBJ databases">
        <authorList>
            <person name="Mah S.A."/>
            <person name="Swanson W.J."/>
            <person name="Moy G.W."/>
            <person name="Vacquier V.D."/>
        </authorList>
    </citation>
    <scope>NUCLEOTIDE SEQUENCE [LARGE SCALE GENOMIC DNA]</scope>
    <source>
        <strain evidence="3 4">DSM 22694</strain>
    </source>
</reference>
<dbReference type="PANTHER" id="PTHR43586">
    <property type="entry name" value="CYSTEINE DESULFURASE"/>
    <property type="match status" value="1"/>
</dbReference>
<dbReference type="InterPro" id="IPR011340">
    <property type="entry name" value="Cys_dSase-rel"/>
</dbReference>
<dbReference type="eggNOG" id="COG0520">
    <property type="taxonomic scope" value="Bacteria"/>
</dbReference>
<evidence type="ECO:0000256" key="1">
    <source>
        <dbReference type="ARBA" id="ARBA00022898"/>
    </source>
</evidence>
<dbReference type="EMBL" id="CP019239">
    <property type="protein sequence ID" value="APW43000.1"/>
    <property type="molecule type" value="Genomic_DNA"/>
</dbReference>
<dbReference type="STRING" id="1484693.RS694_10960"/>
<dbReference type="Gene3D" id="3.40.640.10">
    <property type="entry name" value="Type I PLP-dependent aspartate aminotransferase-like (Major domain)"/>
    <property type="match status" value="1"/>
</dbReference>
<organism evidence="3 4">
    <name type="scientific">Rhodoferax saidenbachensis</name>
    <dbReference type="NCBI Taxonomy" id="1484693"/>
    <lineage>
        <taxon>Bacteria</taxon>
        <taxon>Pseudomonadati</taxon>
        <taxon>Pseudomonadota</taxon>
        <taxon>Betaproteobacteria</taxon>
        <taxon>Burkholderiales</taxon>
        <taxon>Comamonadaceae</taxon>
        <taxon>Rhodoferax</taxon>
    </lineage>
</organism>
<name>A0A1P8KAG8_9BURK</name>
<keyword evidence="1" id="KW-0663">Pyridoxal phosphate</keyword>
<feature type="domain" description="Aminotransferase class V" evidence="2">
    <location>
        <begin position="25"/>
        <end position="403"/>
    </location>
</feature>
<dbReference type="InterPro" id="IPR000192">
    <property type="entry name" value="Aminotrans_V_dom"/>
</dbReference>
<dbReference type="InterPro" id="IPR015422">
    <property type="entry name" value="PyrdxlP-dep_Trfase_small"/>
</dbReference>
<protein>
    <submittedName>
        <fullName evidence="3">Cysteine desulfurase-like protein</fullName>
    </submittedName>
</protein>
<dbReference type="NCBIfam" id="TIGR01976">
    <property type="entry name" value="am_tr_V_VC1184"/>
    <property type="match status" value="1"/>
</dbReference>
<dbReference type="PANTHER" id="PTHR43586:SF21">
    <property type="entry name" value="PYRIDOXAL PHOSPHATE (PLP)-DEPENDENT ASPARTATE AMINOTRANSFERASE SUPERFAMILY"/>
    <property type="match status" value="1"/>
</dbReference>
<evidence type="ECO:0000259" key="2">
    <source>
        <dbReference type="Pfam" id="PF00266"/>
    </source>
</evidence>
<dbReference type="Proteomes" id="UP000186110">
    <property type="component" value="Chromosome"/>
</dbReference>
<dbReference type="AlphaFoldDB" id="A0A1P8KAG8"/>
<dbReference type="KEGG" id="rsb:RS694_10960"/>
<dbReference type="SUPFAM" id="SSF53383">
    <property type="entry name" value="PLP-dependent transferases"/>
    <property type="match status" value="1"/>
</dbReference>
<proteinExistence type="predicted"/>
<evidence type="ECO:0000313" key="3">
    <source>
        <dbReference type="EMBL" id="APW43000.1"/>
    </source>
</evidence>
<dbReference type="Pfam" id="PF00266">
    <property type="entry name" value="Aminotran_5"/>
    <property type="match status" value="1"/>
</dbReference>
<accession>A0A1P8KAG8</accession>
<dbReference type="RefSeq" id="WP_029709674.1">
    <property type="nucleotide sequence ID" value="NZ_CP019239.1"/>
</dbReference>
<dbReference type="InterPro" id="IPR015424">
    <property type="entry name" value="PyrdxlP-dep_Trfase"/>
</dbReference>
<dbReference type="InterPro" id="IPR015421">
    <property type="entry name" value="PyrdxlP-dep_Trfase_major"/>
</dbReference>
<keyword evidence="4" id="KW-1185">Reference proteome</keyword>
<dbReference type="Gene3D" id="3.90.1150.10">
    <property type="entry name" value="Aspartate Aminotransferase, domain 1"/>
    <property type="match status" value="1"/>
</dbReference>
<sequence>MQTTSTLNIDHIRAEFPTLSNGFAYLDNAGGSQVLRRVADRVRDYLLTSSVQLGASYAHSQDAGSKVLAARKSVAELINAEYDDEVVMGGATTALMFQVTQAILPSIQPGDEIIVTNTDHEANIGGWLRLQSAGAVVRFWNVNPQTLELDLSDLEKMLSPRVKWVAMTHASNILGTVNPVAKVADLVHHVGARLCVDAVAYAPHRLVDVRASGADLYVFSFYKVFGPHYAVLWGRRELLLSLASLNHYFIPNDTLPYKLQPGNVNYELSYGCIGINDYLTDVGTQLGVKGSSRQKMQAAFDAFEHHEDRLAEQLLSYLRSKKNVRIIGLPEAKSGQRVPTISFMVDGKMSESIVRHTDRFNIGIRFGDFYAKRLIESLGLHVWGGVVRVSIAHYNTVAEIDHLIRHLDEAIG</sequence>
<gene>
    <name evidence="3" type="ORF">RS694_10960</name>
</gene>
<evidence type="ECO:0000313" key="4">
    <source>
        <dbReference type="Proteomes" id="UP000186110"/>
    </source>
</evidence>